<feature type="region of interest" description="Disordered" evidence="1">
    <location>
        <begin position="1"/>
        <end position="23"/>
    </location>
</feature>
<evidence type="ECO:0000313" key="2">
    <source>
        <dbReference type="EMBL" id="GMN46946.1"/>
    </source>
</evidence>
<accession>A0AA88D8H5</accession>
<dbReference type="EMBL" id="BTGU01000024">
    <property type="protein sequence ID" value="GMN46946.1"/>
    <property type="molecule type" value="Genomic_DNA"/>
</dbReference>
<dbReference type="PANTHER" id="PTHR33264">
    <property type="entry name" value="EXPRESSED PROTEIN"/>
    <property type="match status" value="1"/>
</dbReference>
<gene>
    <name evidence="2" type="ORF">TIFTF001_016127</name>
</gene>
<dbReference type="Proteomes" id="UP001187192">
    <property type="component" value="Unassembled WGS sequence"/>
</dbReference>
<evidence type="ECO:0000313" key="3">
    <source>
        <dbReference type="Proteomes" id="UP001187192"/>
    </source>
</evidence>
<dbReference type="AlphaFoldDB" id="A0AA88D8H5"/>
<name>A0AA88D8H5_FICCA</name>
<protein>
    <submittedName>
        <fullName evidence="2">Uncharacterized protein</fullName>
    </submittedName>
</protein>
<organism evidence="2 3">
    <name type="scientific">Ficus carica</name>
    <name type="common">Common fig</name>
    <dbReference type="NCBI Taxonomy" id="3494"/>
    <lineage>
        <taxon>Eukaryota</taxon>
        <taxon>Viridiplantae</taxon>
        <taxon>Streptophyta</taxon>
        <taxon>Embryophyta</taxon>
        <taxon>Tracheophyta</taxon>
        <taxon>Spermatophyta</taxon>
        <taxon>Magnoliopsida</taxon>
        <taxon>eudicotyledons</taxon>
        <taxon>Gunneridae</taxon>
        <taxon>Pentapetalae</taxon>
        <taxon>rosids</taxon>
        <taxon>fabids</taxon>
        <taxon>Rosales</taxon>
        <taxon>Moraceae</taxon>
        <taxon>Ficeae</taxon>
        <taxon>Ficus</taxon>
    </lineage>
</organism>
<keyword evidence="3" id="KW-1185">Reference proteome</keyword>
<dbReference type="PANTHER" id="PTHR33264:SF8">
    <property type="entry name" value="EXPRESSED PROTEIN"/>
    <property type="match status" value="1"/>
</dbReference>
<reference evidence="2" key="1">
    <citation type="submission" date="2023-07" db="EMBL/GenBank/DDBJ databases">
        <title>draft genome sequence of fig (Ficus carica).</title>
        <authorList>
            <person name="Takahashi T."/>
            <person name="Nishimura K."/>
        </authorList>
    </citation>
    <scope>NUCLEOTIDE SEQUENCE</scope>
</reference>
<feature type="region of interest" description="Disordered" evidence="1">
    <location>
        <begin position="76"/>
        <end position="105"/>
    </location>
</feature>
<comment type="caution">
    <text evidence="2">The sequence shown here is derived from an EMBL/GenBank/DDBJ whole genome shotgun (WGS) entry which is preliminary data.</text>
</comment>
<proteinExistence type="predicted"/>
<evidence type="ECO:0000256" key="1">
    <source>
        <dbReference type="SAM" id="MobiDB-lite"/>
    </source>
</evidence>
<sequence>MNRQIVARSPGAANRPTPLLPEKPAASRRRIGEVAGGTAAECAAVCCCCPCSVVNLLVLGLYKVPAGIWRRVWASRRKRSASGRDGLLQKRPSGPEGRPRPTVEELEKELKRVKGEEKIDGGCGGDGALGTVDFLEEEMWDGFYRTGFWRSPTQRES</sequence>